<dbReference type="EMBL" id="JAWDGP010006780">
    <property type="protein sequence ID" value="KAK3735584.1"/>
    <property type="molecule type" value="Genomic_DNA"/>
</dbReference>
<feature type="region of interest" description="Disordered" evidence="1">
    <location>
        <begin position="37"/>
        <end position="59"/>
    </location>
</feature>
<keyword evidence="3" id="KW-1185">Reference proteome</keyword>
<evidence type="ECO:0000256" key="1">
    <source>
        <dbReference type="SAM" id="MobiDB-lite"/>
    </source>
</evidence>
<evidence type="ECO:0000313" key="2">
    <source>
        <dbReference type="EMBL" id="KAK3735584.1"/>
    </source>
</evidence>
<sequence length="111" mass="11395">MMVWGGMTSQHVTMTGVLSSPPKAKVTGLRHGGIPGNSVALVHDSAGPSHLHDRRSGGSMIDVDSLTDISHSVSGLEDSDCCCDCPCNAGRTTAGKVSEKVVSKPSTPLPP</sequence>
<proteinExistence type="predicted"/>
<gene>
    <name evidence="2" type="ORF">RRG08_038737</name>
</gene>
<comment type="caution">
    <text evidence="2">The sequence shown here is derived from an EMBL/GenBank/DDBJ whole genome shotgun (WGS) entry which is preliminary data.</text>
</comment>
<name>A0AAE0Y913_9GAST</name>
<reference evidence="2" key="1">
    <citation type="journal article" date="2023" name="G3 (Bethesda)">
        <title>A reference genome for the long-term kleptoplast-retaining sea slug Elysia crispata morphotype clarki.</title>
        <authorList>
            <person name="Eastman K.E."/>
            <person name="Pendleton A.L."/>
            <person name="Shaikh M.A."/>
            <person name="Suttiyut T."/>
            <person name="Ogas R."/>
            <person name="Tomko P."/>
            <person name="Gavelis G."/>
            <person name="Widhalm J.R."/>
            <person name="Wisecaver J.H."/>
        </authorList>
    </citation>
    <scope>NUCLEOTIDE SEQUENCE</scope>
    <source>
        <strain evidence="2">ECLA1</strain>
    </source>
</reference>
<protein>
    <submittedName>
        <fullName evidence="2">Uncharacterized protein</fullName>
    </submittedName>
</protein>
<dbReference type="AlphaFoldDB" id="A0AAE0Y913"/>
<evidence type="ECO:0000313" key="3">
    <source>
        <dbReference type="Proteomes" id="UP001283361"/>
    </source>
</evidence>
<dbReference type="Proteomes" id="UP001283361">
    <property type="component" value="Unassembled WGS sequence"/>
</dbReference>
<organism evidence="2 3">
    <name type="scientific">Elysia crispata</name>
    <name type="common">lettuce slug</name>
    <dbReference type="NCBI Taxonomy" id="231223"/>
    <lineage>
        <taxon>Eukaryota</taxon>
        <taxon>Metazoa</taxon>
        <taxon>Spiralia</taxon>
        <taxon>Lophotrochozoa</taxon>
        <taxon>Mollusca</taxon>
        <taxon>Gastropoda</taxon>
        <taxon>Heterobranchia</taxon>
        <taxon>Euthyneura</taxon>
        <taxon>Panpulmonata</taxon>
        <taxon>Sacoglossa</taxon>
        <taxon>Placobranchoidea</taxon>
        <taxon>Plakobranchidae</taxon>
        <taxon>Elysia</taxon>
    </lineage>
</organism>
<accession>A0AAE0Y913</accession>